<sequence>MRRVRKKLFMYLIAALLIGWPIIQMVEMVVHHEPQENAEKLLYQVSFFQMELLGSYLTESVKISNTDGFNALRQSVYSAQFAHDHLSSAYGESHLPRLDSLAQLMQYLLRLQIGGGRPLKTEEQQTIAEVNRQYAEIYDAYGKLVTSSGALVSSQADRMAKADKAISELLKKKLLQ</sequence>
<keyword evidence="2" id="KW-1185">Reference proteome</keyword>
<protein>
    <submittedName>
        <fullName evidence="1">S-adenosylmethionine decarboxylase</fullName>
    </submittedName>
</protein>
<name>A0A559KIC4_9BACL</name>
<comment type="caution">
    <text evidence="1">The sequence shown here is derived from an EMBL/GenBank/DDBJ whole genome shotgun (WGS) entry which is preliminary data.</text>
</comment>
<gene>
    <name evidence="1" type="ORF">FPZ49_00910</name>
</gene>
<evidence type="ECO:0000313" key="2">
    <source>
        <dbReference type="Proteomes" id="UP000317036"/>
    </source>
</evidence>
<accession>A0A559KIC4</accession>
<dbReference type="AlphaFoldDB" id="A0A559KIC4"/>
<reference evidence="1 2" key="1">
    <citation type="submission" date="2019-07" db="EMBL/GenBank/DDBJ databases">
        <authorList>
            <person name="Kim J."/>
        </authorList>
    </citation>
    <scope>NUCLEOTIDE SEQUENCE [LARGE SCALE GENOMIC DNA]</scope>
    <source>
        <strain evidence="1 2">JC52</strain>
    </source>
</reference>
<evidence type="ECO:0000313" key="1">
    <source>
        <dbReference type="EMBL" id="TVY11882.1"/>
    </source>
</evidence>
<organism evidence="1 2">
    <name type="scientific">Paenibacillus cremeus</name>
    <dbReference type="NCBI Taxonomy" id="2163881"/>
    <lineage>
        <taxon>Bacteria</taxon>
        <taxon>Bacillati</taxon>
        <taxon>Bacillota</taxon>
        <taxon>Bacilli</taxon>
        <taxon>Bacillales</taxon>
        <taxon>Paenibacillaceae</taxon>
        <taxon>Paenibacillus</taxon>
    </lineage>
</organism>
<dbReference type="OrthoDB" id="2594503at2"/>
<dbReference type="Proteomes" id="UP000317036">
    <property type="component" value="Unassembled WGS sequence"/>
</dbReference>
<dbReference type="RefSeq" id="WP_144842464.1">
    <property type="nucleotide sequence ID" value="NZ_VNJI01000001.1"/>
</dbReference>
<dbReference type="EMBL" id="VNJI01000001">
    <property type="protein sequence ID" value="TVY11882.1"/>
    <property type="molecule type" value="Genomic_DNA"/>
</dbReference>
<proteinExistence type="predicted"/>